<dbReference type="GO" id="GO:0009279">
    <property type="term" value="C:cell outer membrane"/>
    <property type="evidence" value="ECO:0007669"/>
    <property type="project" value="UniProtKB-SubCell"/>
</dbReference>
<dbReference type="Gene3D" id="1.20.1600.10">
    <property type="entry name" value="Outer membrane efflux proteins (OEP)"/>
    <property type="match status" value="1"/>
</dbReference>
<dbReference type="EnsemblBacteria" id="AAC07320">
    <property type="protein sequence ID" value="AAC07320"/>
    <property type="gene ID" value="aq_1332"/>
</dbReference>
<dbReference type="Pfam" id="PF02321">
    <property type="entry name" value="OEP"/>
    <property type="match status" value="2"/>
</dbReference>
<dbReference type="InParanoid" id="O67351"/>
<name>O67351_AQUAE</name>
<evidence type="ECO:0000313" key="9">
    <source>
        <dbReference type="EMBL" id="AAC07320.1"/>
    </source>
</evidence>
<dbReference type="KEGG" id="aae:aq_1332"/>
<keyword evidence="4" id="KW-1134">Transmembrane beta strand</keyword>
<feature type="coiled-coil region" evidence="8">
    <location>
        <begin position="174"/>
        <end position="201"/>
    </location>
</feature>
<gene>
    <name evidence="9" type="ordered locus">aq_1332</name>
</gene>
<dbReference type="PANTHER" id="PTHR30026:SF20">
    <property type="entry name" value="OUTER MEMBRANE PROTEIN TOLC"/>
    <property type="match status" value="1"/>
</dbReference>
<evidence type="ECO:0000256" key="8">
    <source>
        <dbReference type="SAM" id="Coils"/>
    </source>
</evidence>
<evidence type="ECO:0000256" key="3">
    <source>
        <dbReference type="ARBA" id="ARBA00022448"/>
    </source>
</evidence>
<dbReference type="STRING" id="224324.aq_1332"/>
<keyword evidence="5" id="KW-0812">Transmembrane</keyword>
<dbReference type="InterPro" id="IPR003423">
    <property type="entry name" value="OMP_efflux"/>
</dbReference>
<comment type="similarity">
    <text evidence="2">Belongs to the outer membrane factor (OMF) (TC 1.B.17) family.</text>
</comment>
<dbReference type="InterPro" id="IPR051906">
    <property type="entry name" value="TolC-like"/>
</dbReference>
<dbReference type="AlphaFoldDB" id="O67351"/>
<dbReference type="GO" id="GO:0015288">
    <property type="term" value="F:porin activity"/>
    <property type="evidence" value="ECO:0000318"/>
    <property type="project" value="GO_Central"/>
</dbReference>
<dbReference type="GO" id="GO:0015562">
    <property type="term" value="F:efflux transmembrane transporter activity"/>
    <property type="evidence" value="ECO:0000318"/>
    <property type="project" value="GO_Central"/>
</dbReference>
<comment type="subcellular location">
    <subcellularLocation>
        <location evidence="1">Cell outer membrane</location>
    </subcellularLocation>
</comment>
<protein>
    <recommendedName>
        <fullName evidence="11">TolC family protein</fullName>
    </recommendedName>
</protein>
<dbReference type="PANTHER" id="PTHR30026">
    <property type="entry name" value="OUTER MEMBRANE PROTEIN TOLC"/>
    <property type="match status" value="1"/>
</dbReference>
<proteinExistence type="inferred from homology"/>
<dbReference type="HOGENOM" id="CLU_012817_10_6_0"/>
<organism evidence="9 10">
    <name type="scientific">Aquifex aeolicus (strain VF5)</name>
    <dbReference type="NCBI Taxonomy" id="224324"/>
    <lineage>
        <taxon>Bacteria</taxon>
        <taxon>Pseudomonadati</taxon>
        <taxon>Aquificota</taxon>
        <taxon>Aquificia</taxon>
        <taxon>Aquificales</taxon>
        <taxon>Aquificaceae</taxon>
        <taxon>Aquifex</taxon>
    </lineage>
</organism>
<reference evidence="9 10" key="1">
    <citation type="journal article" date="1998" name="Nature">
        <title>The complete genome of the hyperthermophilic bacterium Aquifex aeolicus.</title>
        <authorList>
            <person name="Deckert G."/>
            <person name="Warren P.V."/>
            <person name="Gaasterland T."/>
            <person name="Young W.G."/>
            <person name="Lenox A.L."/>
            <person name="Graham D.E."/>
            <person name="Overbeek R."/>
            <person name="Snead M.A."/>
            <person name="Keller M."/>
            <person name="Aujay M."/>
            <person name="Huber R."/>
            <person name="Feldman R.A."/>
            <person name="Short J.M."/>
            <person name="Olson G.J."/>
            <person name="Swanson R.V."/>
        </authorList>
    </citation>
    <scope>NUCLEOTIDE SEQUENCE [LARGE SCALE GENOMIC DNA]</scope>
    <source>
        <strain evidence="9 10">VF5</strain>
    </source>
</reference>
<dbReference type="GO" id="GO:1990281">
    <property type="term" value="C:efflux pump complex"/>
    <property type="evidence" value="ECO:0000318"/>
    <property type="project" value="GO_Central"/>
</dbReference>
<evidence type="ECO:0008006" key="11">
    <source>
        <dbReference type="Google" id="ProtNLM"/>
    </source>
</evidence>
<keyword evidence="3" id="KW-0813">Transport</keyword>
<evidence type="ECO:0000256" key="5">
    <source>
        <dbReference type="ARBA" id="ARBA00022692"/>
    </source>
</evidence>
<dbReference type="Proteomes" id="UP000000798">
    <property type="component" value="Chromosome"/>
</dbReference>
<evidence type="ECO:0000256" key="7">
    <source>
        <dbReference type="ARBA" id="ARBA00023237"/>
    </source>
</evidence>
<evidence type="ECO:0000256" key="1">
    <source>
        <dbReference type="ARBA" id="ARBA00004442"/>
    </source>
</evidence>
<accession>O67351</accession>
<keyword evidence="10" id="KW-1185">Reference proteome</keyword>
<keyword evidence="6" id="KW-0472">Membrane</keyword>
<evidence type="ECO:0000256" key="6">
    <source>
        <dbReference type="ARBA" id="ARBA00023136"/>
    </source>
</evidence>
<dbReference type="PIR" id="D70415">
    <property type="entry name" value="D70415"/>
</dbReference>
<feature type="coiled-coil region" evidence="8">
    <location>
        <begin position="337"/>
        <end position="371"/>
    </location>
</feature>
<evidence type="ECO:0000313" key="10">
    <source>
        <dbReference type="Proteomes" id="UP000000798"/>
    </source>
</evidence>
<sequence>MSGEMRVIWVILFLFTFSFPLTLEEAVSIALKNVTDVKLSRYELKKLDYEIKKALSGILPKVTGSYSYLRLDDSLVYGFALRDRQSYDITLSQTIFNKAIFDSISLAKSQKELQNLILEDVKREVVYRVKDMYYAILYKWTVVELKKENLKYWEEYLKTVEEKYKAGILPKVEYVRAKAQFENAKAELAQARADYEKSIENFKAFLKLEKTPEFMGKLEVNLNEDFSEEKLLEFLEKNNSTLKVAKARIEVAKKTYNLSKADYYPTLDAYLTYEGYTTRKSLFGGKEWVKGYTFGISLNYKFFDGFAREAEVAQRKVDIFQEKERFKDTFFNVKRDLKNALLEIKSLKERIKAVKLSLEAAKETLKLATERHKEGIGTYLEVLDARRNYNDTLDTLHFLTYRYMSTLALIERLTR</sequence>
<dbReference type="EMBL" id="AE000657">
    <property type="protein sequence ID" value="AAC07320.1"/>
    <property type="molecule type" value="Genomic_DNA"/>
</dbReference>
<keyword evidence="8" id="KW-0175">Coiled coil</keyword>
<keyword evidence="7" id="KW-0998">Cell outer membrane</keyword>
<dbReference type="OrthoDB" id="10263at2"/>
<dbReference type="SUPFAM" id="SSF56954">
    <property type="entry name" value="Outer membrane efflux proteins (OEP)"/>
    <property type="match status" value="1"/>
</dbReference>
<dbReference type="eggNOG" id="COG1538">
    <property type="taxonomic scope" value="Bacteria"/>
</dbReference>
<evidence type="ECO:0000256" key="4">
    <source>
        <dbReference type="ARBA" id="ARBA00022452"/>
    </source>
</evidence>
<evidence type="ECO:0000256" key="2">
    <source>
        <dbReference type="ARBA" id="ARBA00007613"/>
    </source>
</evidence>